<organism evidence="2 3">
    <name type="scientific">Musa acuminata subsp. malaccensis</name>
    <name type="common">Wild banana</name>
    <name type="synonym">Musa malaccensis</name>
    <dbReference type="NCBI Taxonomy" id="214687"/>
    <lineage>
        <taxon>Eukaryota</taxon>
        <taxon>Viridiplantae</taxon>
        <taxon>Streptophyta</taxon>
        <taxon>Embryophyta</taxon>
        <taxon>Tracheophyta</taxon>
        <taxon>Spermatophyta</taxon>
        <taxon>Magnoliopsida</taxon>
        <taxon>Liliopsida</taxon>
        <taxon>Zingiberales</taxon>
        <taxon>Musaceae</taxon>
        <taxon>Musa</taxon>
    </lineage>
</organism>
<reference evidence="2" key="2">
    <citation type="submission" date="2021-05" db="UniProtKB">
        <authorList>
            <consortium name="EnsemblPlants"/>
        </authorList>
    </citation>
    <scope>IDENTIFICATION</scope>
    <source>
        <strain evidence="2">subsp. malaccensis</strain>
    </source>
</reference>
<dbReference type="SUPFAM" id="SSF55282">
    <property type="entry name" value="RL5-like"/>
    <property type="match status" value="1"/>
</dbReference>
<evidence type="ECO:0000313" key="3">
    <source>
        <dbReference type="Proteomes" id="UP000012960"/>
    </source>
</evidence>
<evidence type="ECO:0000313" key="1">
    <source>
        <dbReference type="EMBL" id="CAG1859469.1"/>
    </source>
</evidence>
<keyword evidence="3" id="KW-1185">Reference proteome</keyword>
<dbReference type="Gramene" id="Ma01_t13920.1">
    <property type="protein sequence ID" value="Ma01_p13920.1"/>
    <property type="gene ID" value="Ma01_g13920"/>
</dbReference>
<gene>
    <name evidence="1" type="ORF">GSMUA_297640.1</name>
</gene>
<dbReference type="InterPro" id="IPR022803">
    <property type="entry name" value="Ribosomal_uL5_dom_sf"/>
</dbReference>
<accession>A0A804HTV1</accession>
<dbReference type="EMBL" id="HG996466">
    <property type="protein sequence ID" value="CAG1859469.1"/>
    <property type="molecule type" value="Genomic_DNA"/>
</dbReference>
<dbReference type="Gene3D" id="3.30.1440.10">
    <property type="match status" value="1"/>
</dbReference>
<evidence type="ECO:0000313" key="2">
    <source>
        <dbReference type="EnsemblPlants" id="Ma01_p13920.1"/>
    </source>
</evidence>
<dbReference type="Proteomes" id="UP000012960">
    <property type="component" value="Unplaced"/>
</dbReference>
<reference evidence="1" key="1">
    <citation type="submission" date="2021-03" db="EMBL/GenBank/DDBJ databases">
        <authorList>
            <consortium name="Genoscope - CEA"/>
            <person name="William W."/>
        </authorList>
    </citation>
    <scope>NUCLEOTIDE SEQUENCE</scope>
    <source>
        <strain evidence="1">Doubled-haploid Pahang</strain>
    </source>
</reference>
<dbReference type="AlphaFoldDB" id="A0A804HTV1"/>
<proteinExistence type="predicted"/>
<dbReference type="InParanoid" id="A0A804HTV1"/>
<name>A0A804HTV1_MUSAM</name>
<protein>
    <submittedName>
        <fullName evidence="1">(wild Malaysian banana) hypothetical protein</fullName>
    </submittedName>
</protein>
<sequence>MQLLESGLKHIDLGIKYNPSTGIYGMDFYVMLERAG</sequence>
<dbReference type="EnsemblPlants" id="Ma01_t13920.1">
    <property type="protein sequence ID" value="Ma01_p13920.1"/>
    <property type="gene ID" value="Ma01_g13920"/>
</dbReference>